<dbReference type="KEGG" id="csty:KN1_08860"/>
<keyword evidence="1" id="KW-1133">Transmembrane helix</keyword>
<keyword evidence="3" id="KW-1185">Reference proteome</keyword>
<feature type="transmembrane region" description="Helical" evidence="1">
    <location>
        <begin position="32"/>
        <end position="49"/>
    </location>
</feature>
<dbReference type="Proteomes" id="UP000825123">
    <property type="component" value="Chromosome"/>
</dbReference>
<evidence type="ECO:0000256" key="1">
    <source>
        <dbReference type="SAM" id="Phobius"/>
    </source>
</evidence>
<gene>
    <name evidence="2" type="ORF">KN1_08860</name>
</gene>
<feature type="transmembrane region" description="Helical" evidence="1">
    <location>
        <begin position="55"/>
        <end position="72"/>
    </location>
</feature>
<name>A0A8D5U5C5_9CREN</name>
<keyword evidence="1" id="KW-0472">Membrane</keyword>
<accession>A0A8D5U5C5</accession>
<dbReference type="AlphaFoldDB" id="A0A8D5U5C5"/>
<proteinExistence type="predicted"/>
<dbReference type="EMBL" id="AP024597">
    <property type="protein sequence ID" value="BCU69589.1"/>
    <property type="molecule type" value="Genomic_DNA"/>
</dbReference>
<dbReference type="RefSeq" id="WP_221289598.1">
    <property type="nucleotide sequence ID" value="NZ_AP024597.1"/>
</dbReference>
<organism evidence="2 3">
    <name type="scientific">Stygiolobus caldivivus</name>
    <dbReference type="NCBI Taxonomy" id="2824673"/>
    <lineage>
        <taxon>Archaea</taxon>
        <taxon>Thermoproteota</taxon>
        <taxon>Thermoprotei</taxon>
        <taxon>Sulfolobales</taxon>
        <taxon>Sulfolobaceae</taxon>
        <taxon>Stygiolobus</taxon>
    </lineage>
</organism>
<sequence length="81" mass="9074">MYNLVVGVITSFLFAFLVIFASREIKQLPKYIVFYTIATAIYALTIWQLGNIFNLAWNFLGLVVGAITGYYSNKALGKVSL</sequence>
<protein>
    <submittedName>
        <fullName evidence="2">Uncharacterized protein</fullName>
    </submittedName>
</protein>
<dbReference type="GeneID" id="66162639"/>
<evidence type="ECO:0000313" key="2">
    <source>
        <dbReference type="EMBL" id="BCU69589.1"/>
    </source>
</evidence>
<feature type="transmembrane region" description="Helical" evidence="1">
    <location>
        <begin position="6"/>
        <end position="25"/>
    </location>
</feature>
<evidence type="ECO:0000313" key="3">
    <source>
        <dbReference type="Proteomes" id="UP000825123"/>
    </source>
</evidence>
<keyword evidence="1" id="KW-0812">Transmembrane</keyword>
<reference evidence="2 3" key="1">
    <citation type="submission" date="2021-04" db="EMBL/GenBank/DDBJ databases">
        <title>Complete genome sequence of Stygiolobus sp. KN-1.</title>
        <authorList>
            <person name="Nakamura K."/>
            <person name="Sakai H."/>
            <person name="Kurosawa N."/>
        </authorList>
    </citation>
    <scope>NUCLEOTIDE SEQUENCE [LARGE SCALE GENOMIC DNA]</scope>
    <source>
        <strain evidence="2 3">KN-1</strain>
    </source>
</reference>